<accession>A0A1M5L8T4</accession>
<proteinExistence type="predicted"/>
<keyword evidence="1" id="KW-0472">Membrane</keyword>
<keyword evidence="1" id="KW-0812">Transmembrane</keyword>
<sequence>MSSSTSRQRGDALLEALVGVVLVAIIGMGSAYTASRIAVSHKFARTQAMAVSQLRQMLQSPSDVAAWCSGTAPPAVRIRPADTAIAPTDLSVTVTCSAAGTLTIGGRTIATPPQRVTLTVSSSALFGGNGTIAVGNVGGS</sequence>
<protein>
    <submittedName>
        <fullName evidence="2">Prepilin peptidase dependent protein A</fullName>
    </submittedName>
</protein>
<keyword evidence="1" id="KW-1133">Transmembrane helix</keyword>
<evidence type="ECO:0000313" key="2">
    <source>
        <dbReference type="EMBL" id="SHG61502.1"/>
    </source>
</evidence>
<dbReference type="Proteomes" id="UP000199758">
    <property type="component" value="Unassembled WGS sequence"/>
</dbReference>
<feature type="transmembrane region" description="Helical" evidence="1">
    <location>
        <begin position="12"/>
        <end position="32"/>
    </location>
</feature>
<name>A0A1M5L8T4_9GAMM</name>
<evidence type="ECO:0000313" key="3">
    <source>
        <dbReference type="Proteomes" id="UP000199758"/>
    </source>
</evidence>
<dbReference type="EMBL" id="FQWZ01000002">
    <property type="protein sequence ID" value="SHG61502.1"/>
    <property type="molecule type" value="Genomic_DNA"/>
</dbReference>
<dbReference type="STRING" id="490188.SAMN04488068_0772"/>
<dbReference type="AlphaFoldDB" id="A0A1M5L8T4"/>
<dbReference type="RefSeq" id="WP_084083138.1">
    <property type="nucleotide sequence ID" value="NZ_FQWZ01000002.1"/>
</dbReference>
<evidence type="ECO:0000256" key="1">
    <source>
        <dbReference type="SAM" id="Phobius"/>
    </source>
</evidence>
<organism evidence="2 3">
    <name type="scientific">Hydrocarboniphaga daqingensis</name>
    <dbReference type="NCBI Taxonomy" id="490188"/>
    <lineage>
        <taxon>Bacteria</taxon>
        <taxon>Pseudomonadati</taxon>
        <taxon>Pseudomonadota</taxon>
        <taxon>Gammaproteobacteria</taxon>
        <taxon>Nevskiales</taxon>
        <taxon>Nevskiaceae</taxon>
        <taxon>Hydrocarboniphaga</taxon>
    </lineage>
</organism>
<gene>
    <name evidence="2" type="ORF">SAMN04488068_0772</name>
</gene>
<reference evidence="2 3" key="1">
    <citation type="submission" date="2016-11" db="EMBL/GenBank/DDBJ databases">
        <authorList>
            <person name="Jaros S."/>
            <person name="Januszkiewicz K."/>
            <person name="Wedrychowicz H."/>
        </authorList>
    </citation>
    <scope>NUCLEOTIDE SEQUENCE [LARGE SCALE GENOMIC DNA]</scope>
    <source>
        <strain evidence="2 3">CGMCC 1.7049</strain>
    </source>
</reference>
<keyword evidence="3" id="KW-1185">Reference proteome</keyword>
<dbReference type="OrthoDB" id="8590950at2"/>